<dbReference type="RefSeq" id="WP_379482507.1">
    <property type="nucleotide sequence ID" value="NZ_JBHMCF010000003.1"/>
</dbReference>
<feature type="compositionally biased region" description="Basic and acidic residues" evidence="1">
    <location>
        <begin position="117"/>
        <end position="129"/>
    </location>
</feature>
<protein>
    <recommendedName>
        <fullName evidence="4">DUF1795 domain-containing protein</fullName>
    </recommendedName>
</protein>
<dbReference type="Proteomes" id="UP001589568">
    <property type="component" value="Unassembled WGS sequence"/>
</dbReference>
<comment type="caution">
    <text evidence="2">The sequence shown here is derived from an EMBL/GenBank/DDBJ whole genome shotgun (WGS) entry which is preliminary data.</text>
</comment>
<proteinExistence type="predicted"/>
<sequence length="370" mass="41083">MDDDHRVWPPQPGPRHRRPPSPPPDPAPPDDVPPPRPKRTRPPYQDQQRQLERRRAEQHQDQPRQVEGRRAEQHWAEARPAAPPSAPPSEPPAAWRRRDEPPDDAEWGRSDGSGWARTEDRRQRRHPLDLEPDESFWNEDDLHDADEPSWSPRIRGAARDDSDDLPPSAHLYGAPTAPRQRAGGAQSGTGTPRKVPWKVAVLTALAAAAALVAAATVTALRFVAEEPEPGRLSDPRAGVTATLPEGWQTDPVPPVTGFTSVARDDAGGLVMARPMEGPIEDAKKATAQAAELYSKLLLKGDRVTVVDDRRTQDGHTRALRAEYRDVVNRPAYLRVTLVTRQGRPVLLLGLLQPEEESRRQALDTVLTSLR</sequence>
<keyword evidence="3" id="KW-1185">Reference proteome</keyword>
<feature type="compositionally biased region" description="Pro residues" evidence="1">
    <location>
        <begin position="20"/>
        <end position="35"/>
    </location>
</feature>
<gene>
    <name evidence="2" type="ORF">ACFFR3_02170</name>
</gene>
<feature type="region of interest" description="Disordered" evidence="1">
    <location>
        <begin position="1"/>
        <end position="193"/>
    </location>
</feature>
<dbReference type="EMBL" id="JBHMCF010000003">
    <property type="protein sequence ID" value="MFB9468292.1"/>
    <property type="molecule type" value="Genomic_DNA"/>
</dbReference>
<reference evidence="2 3" key="1">
    <citation type="submission" date="2024-09" db="EMBL/GenBank/DDBJ databases">
        <authorList>
            <person name="Sun Q."/>
            <person name="Mori K."/>
        </authorList>
    </citation>
    <scope>NUCLEOTIDE SEQUENCE [LARGE SCALE GENOMIC DNA]</scope>
    <source>
        <strain evidence="2 3">JCM 3324</strain>
    </source>
</reference>
<feature type="compositionally biased region" description="Acidic residues" evidence="1">
    <location>
        <begin position="130"/>
        <end position="144"/>
    </location>
</feature>
<name>A0ABV5NDD8_9ACTN</name>
<evidence type="ECO:0008006" key="4">
    <source>
        <dbReference type="Google" id="ProtNLM"/>
    </source>
</evidence>
<organism evidence="2 3">
    <name type="scientific">Nonomuraea salmonea</name>
    <dbReference type="NCBI Taxonomy" id="46181"/>
    <lineage>
        <taxon>Bacteria</taxon>
        <taxon>Bacillati</taxon>
        <taxon>Actinomycetota</taxon>
        <taxon>Actinomycetes</taxon>
        <taxon>Streptosporangiales</taxon>
        <taxon>Streptosporangiaceae</taxon>
        <taxon>Nonomuraea</taxon>
    </lineage>
</organism>
<evidence type="ECO:0000256" key="1">
    <source>
        <dbReference type="SAM" id="MobiDB-lite"/>
    </source>
</evidence>
<evidence type="ECO:0000313" key="2">
    <source>
        <dbReference type="EMBL" id="MFB9468292.1"/>
    </source>
</evidence>
<evidence type="ECO:0000313" key="3">
    <source>
        <dbReference type="Proteomes" id="UP001589568"/>
    </source>
</evidence>
<feature type="compositionally biased region" description="Basic and acidic residues" evidence="1">
    <location>
        <begin position="49"/>
        <end position="77"/>
    </location>
</feature>
<feature type="compositionally biased region" description="Pro residues" evidence="1">
    <location>
        <begin position="81"/>
        <end position="91"/>
    </location>
</feature>
<accession>A0ABV5NDD8</accession>